<dbReference type="GO" id="GO:0007420">
    <property type="term" value="P:brain development"/>
    <property type="evidence" value="ECO:0007669"/>
    <property type="project" value="TreeGrafter"/>
</dbReference>
<dbReference type="PANTHER" id="PTHR24339:SF28">
    <property type="entry name" value="E5-RELATED"/>
    <property type="match status" value="1"/>
</dbReference>
<dbReference type="AlphaFoldDB" id="A0A5N5T7U7"/>
<reference evidence="8 9" key="1">
    <citation type="journal article" date="2019" name="PLoS Biol.">
        <title>Sex chromosomes control vertical transmission of feminizing Wolbachia symbionts in an isopod.</title>
        <authorList>
            <person name="Becking T."/>
            <person name="Chebbi M.A."/>
            <person name="Giraud I."/>
            <person name="Moumen B."/>
            <person name="Laverre T."/>
            <person name="Caubet Y."/>
            <person name="Peccoud J."/>
            <person name="Gilbert C."/>
            <person name="Cordaux R."/>
        </authorList>
    </citation>
    <scope>NUCLEOTIDE SEQUENCE [LARGE SCALE GENOMIC DNA]</scope>
    <source>
        <strain evidence="8">ANa2</strain>
        <tissue evidence="8">Whole body excluding digestive tract and cuticle</tissue>
    </source>
</reference>
<dbReference type="PANTHER" id="PTHR24339">
    <property type="entry name" value="HOMEOBOX PROTEIN EMX-RELATED"/>
    <property type="match status" value="1"/>
</dbReference>
<dbReference type="GO" id="GO:0000981">
    <property type="term" value="F:DNA-binding transcription factor activity, RNA polymerase II-specific"/>
    <property type="evidence" value="ECO:0007669"/>
    <property type="project" value="InterPro"/>
</dbReference>
<dbReference type="Gene3D" id="1.10.10.60">
    <property type="entry name" value="Homeodomain-like"/>
    <property type="match status" value="1"/>
</dbReference>
<evidence type="ECO:0000256" key="1">
    <source>
        <dbReference type="ARBA" id="ARBA00004123"/>
    </source>
</evidence>
<evidence type="ECO:0000256" key="3">
    <source>
        <dbReference type="ARBA" id="ARBA00023155"/>
    </source>
</evidence>
<name>A0A5N5T7U7_9CRUS</name>
<feature type="DNA-binding region" description="Homeobox" evidence="5">
    <location>
        <begin position="24"/>
        <end position="83"/>
    </location>
</feature>
<dbReference type="GO" id="GO:0030182">
    <property type="term" value="P:neuron differentiation"/>
    <property type="evidence" value="ECO:0007669"/>
    <property type="project" value="TreeGrafter"/>
</dbReference>
<dbReference type="Pfam" id="PF00046">
    <property type="entry name" value="Homeodomain"/>
    <property type="match status" value="1"/>
</dbReference>
<evidence type="ECO:0000259" key="7">
    <source>
        <dbReference type="PROSITE" id="PS50071"/>
    </source>
</evidence>
<evidence type="ECO:0000256" key="5">
    <source>
        <dbReference type="PROSITE-ProRule" id="PRU00108"/>
    </source>
</evidence>
<proteinExistence type="predicted"/>
<dbReference type="PRINTS" id="PR00024">
    <property type="entry name" value="HOMEOBOX"/>
</dbReference>
<gene>
    <name evidence="8" type="primary">BARHL2</name>
    <name evidence="8" type="ORF">Anas_09163</name>
</gene>
<dbReference type="InterPro" id="IPR020479">
    <property type="entry name" value="HD_metazoa"/>
</dbReference>
<keyword evidence="4 5" id="KW-0539">Nucleus</keyword>
<dbReference type="InterPro" id="IPR009057">
    <property type="entry name" value="Homeodomain-like_sf"/>
</dbReference>
<comment type="caution">
    <text evidence="8">The sequence shown here is derived from an EMBL/GenBank/DDBJ whole genome shotgun (WGS) entry which is preliminary data.</text>
</comment>
<protein>
    <submittedName>
        <fullName evidence="8">BarH-like 2 homeobox protein</fullName>
    </submittedName>
</protein>
<keyword evidence="3 5" id="KW-0371">Homeobox</keyword>
<dbReference type="SMART" id="SM00389">
    <property type="entry name" value="HOX"/>
    <property type="match status" value="1"/>
</dbReference>
<dbReference type="PROSITE" id="PS00027">
    <property type="entry name" value="HOMEOBOX_1"/>
    <property type="match status" value="1"/>
</dbReference>
<organism evidence="8 9">
    <name type="scientific">Armadillidium nasatum</name>
    <dbReference type="NCBI Taxonomy" id="96803"/>
    <lineage>
        <taxon>Eukaryota</taxon>
        <taxon>Metazoa</taxon>
        <taxon>Ecdysozoa</taxon>
        <taxon>Arthropoda</taxon>
        <taxon>Crustacea</taxon>
        <taxon>Multicrustacea</taxon>
        <taxon>Malacostraca</taxon>
        <taxon>Eumalacostraca</taxon>
        <taxon>Peracarida</taxon>
        <taxon>Isopoda</taxon>
        <taxon>Oniscidea</taxon>
        <taxon>Crinocheta</taxon>
        <taxon>Armadillidiidae</taxon>
        <taxon>Armadillidium</taxon>
    </lineage>
</organism>
<dbReference type="EMBL" id="SEYY01006959">
    <property type="protein sequence ID" value="KAB7502691.1"/>
    <property type="molecule type" value="Genomic_DNA"/>
</dbReference>
<keyword evidence="2 5" id="KW-0238">DNA-binding</keyword>
<dbReference type="OrthoDB" id="6159439at2759"/>
<dbReference type="Proteomes" id="UP000326759">
    <property type="component" value="Unassembled WGS sequence"/>
</dbReference>
<accession>A0A5N5T7U7</accession>
<comment type="subcellular location">
    <subcellularLocation>
        <location evidence="1 5 6">Nucleus</location>
    </subcellularLocation>
</comment>
<dbReference type="InterPro" id="IPR017970">
    <property type="entry name" value="Homeobox_CS"/>
</dbReference>
<evidence type="ECO:0000256" key="4">
    <source>
        <dbReference type="ARBA" id="ARBA00023242"/>
    </source>
</evidence>
<dbReference type="PROSITE" id="PS50071">
    <property type="entry name" value="HOMEOBOX_2"/>
    <property type="match status" value="1"/>
</dbReference>
<sequence length="297" mass="33524">MHVCAQGASCAFGEDECRLSEERKKRPRTAFTANQIKCLEQEFEKNKYLSVSKRLHLSKQLKLTETQIKIWFQNRRTKWKRKYTNELELMAQQYYNSLGVLGPRPMVIGDRLLFNYSLNHPNQHTVNLHSGNFGPSPSSVPGFLPSCLPNLGLNPSLTSPLNPSLGVPLQQDRLSHLHQRPLSVLPDRSCLGNIHPHGLPNPPLIGPPPTIASQILTSPIPSLSQSSCPSSTIVPLNPTTVMSPFQENLERNVRISSPERKLNKHSKINEKYSIMSRNEFQKYVQKGISENSPEMNF</sequence>
<dbReference type="GO" id="GO:0005634">
    <property type="term" value="C:nucleus"/>
    <property type="evidence" value="ECO:0007669"/>
    <property type="project" value="UniProtKB-SubCell"/>
</dbReference>
<evidence type="ECO:0000313" key="9">
    <source>
        <dbReference type="Proteomes" id="UP000326759"/>
    </source>
</evidence>
<evidence type="ECO:0000256" key="2">
    <source>
        <dbReference type="ARBA" id="ARBA00023125"/>
    </source>
</evidence>
<feature type="domain" description="Homeobox" evidence="7">
    <location>
        <begin position="22"/>
        <end position="82"/>
    </location>
</feature>
<evidence type="ECO:0000256" key="6">
    <source>
        <dbReference type="RuleBase" id="RU000682"/>
    </source>
</evidence>
<evidence type="ECO:0000313" key="8">
    <source>
        <dbReference type="EMBL" id="KAB7502691.1"/>
    </source>
</evidence>
<dbReference type="GO" id="GO:0000978">
    <property type="term" value="F:RNA polymerase II cis-regulatory region sequence-specific DNA binding"/>
    <property type="evidence" value="ECO:0007669"/>
    <property type="project" value="TreeGrafter"/>
</dbReference>
<dbReference type="InterPro" id="IPR001356">
    <property type="entry name" value="HD"/>
</dbReference>
<keyword evidence="9" id="KW-1185">Reference proteome</keyword>
<dbReference type="InterPro" id="IPR050877">
    <property type="entry name" value="EMX-VAX-Noto_Homeobox_TFs"/>
</dbReference>
<dbReference type="SUPFAM" id="SSF46689">
    <property type="entry name" value="Homeodomain-like"/>
    <property type="match status" value="1"/>
</dbReference>
<dbReference type="CDD" id="cd00086">
    <property type="entry name" value="homeodomain"/>
    <property type="match status" value="1"/>
</dbReference>